<organism evidence="1 2">
    <name type="scientific">Paludifilum halophilum</name>
    <dbReference type="NCBI Taxonomy" id="1642702"/>
    <lineage>
        <taxon>Bacteria</taxon>
        <taxon>Bacillati</taxon>
        <taxon>Bacillota</taxon>
        <taxon>Bacilli</taxon>
        <taxon>Bacillales</taxon>
        <taxon>Thermoactinomycetaceae</taxon>
        <taxon>Paludifilum</taxon>
    </lineage>
</organism>
<dbReference type="EMBL" id="NOWF01000019">
    <property type="protein sequence ID" value="OYD06136.1"/>
    <property type="molecule type" value="Genomic_DNA"/>
</dbReference>
<comment type="caution">
    <text evidence="1">The sequence shown here is derived from an EMBL/GenBank/DDBJ whole genome shotgun (WGS) entry which is preliminary data.</text>
</comment>
<evidence type="ECO:0000313" key="2">
    <source>
        <dbReference type="Proteomes" id="UP000215459"/>
    </source>
</evidence>
<dbReference type="AlphaFoldDB" id="A0A235B1F6"/>
<accession>A0A235B1F6</accession>
<keyword evidence="2" id="KW-1185">Reference proteome</keyword>
<name>A0A235B1F6_9BACL</name>
<gene>
    <name evidence="1" type="ORF">CHM34_17940</name>
</gene>
<dbReference type="RefSeq" id="WP_094265984.1">
    <property type="nucleotide sequence ID" value="NZ_NOWF01000019.1"/>
</dbReference>
<dbReference type="Proteomes" id="UP000215459">
    <property type="component" value="Unassembled WGS sequence"/>
</dbReference>
<protein>
    <submittedName>
        <fullName evidence="1">Uncharacterized protein</fullName>
    </submittedName>
</protein>
<evidence type="ECO:0000313" key="1">
    <source>
        <dbReference type="EMBL" id="OYD06136.1"/>
    </source>
</evidence>
<proteinExistence type="predicted"/>
<sequence length="93" mass="11097">MNVNDFISKQMVDLIKKHKSFEADNFGLIPYLVEHNNEHYYYVHYKQSDRYLIIRKDGFIPKLETIKPVINLAAFLVAIDHAFHRYGKKWVKA</sequence>
<reference evidence="1 2" key="1">
    <citation type="submission" date="2017-07" db="EMBL/GenBank/DDBJ databases">
        <title>The genome sequence of Paludifilum halophilum highlights mechanisms for microbial adaptation to high salt environemnts.</title>
        <authorList>
            <person name="Belbahri L."/>
        </authorList>
    </citation>
    <scope>NUCLEOTIDE SEQUENCE [LARGE SCALE GENOMIC DNA]</scope>
    <source>
        <strain evidence="1 2">DSM 102817</strain>
    </source>
</reference>